<feature type="transmembrane region" description="Helical" evidence="2">
    <location>
        <begin position="420"/>
        <end position="444"/>
    </location>
</feature>
<feature type="region of interest" description="Disordered" evidence="1">
    <location>
        <begin position="510"/>
        <end position="531"/>
    </location>
</feature>
<evidence type="ECO:0000313" key="4">
    <source>
        <dbReference type="Proteomes" id="UP000799537"/>
    </source>
</evidence>
<feature type="transmembrane region" description="Helical" evidence="2">
    <location>
        <begin position="20"/>
        <end position="41"/>
    </location>
</feature>
<keyword evidence="2" id="KW-0812">Transmembrane</keyword>
<dbReference type="EMBL" id="ML993588">
    <property type="protein sequence ID" value="KAF2169104.1"/>
    <property type="molecule type" value="Genomic_DNA"/>
</dbReference>
<evidence type="ECO:0000313" key="3">
    <source>
        <dbReference type="EMBL" id="KAF2169104.1"/>
    </source>
</evidence>
<evidence type="ECO:0000256" key="1">
    <source>
        <dbReference type="SAM" id="MobiDB-lite"/>
    </source>
</evidence>
<dbReference type="RefSeq" id="XP_033669993.1">
    <property type="nucleotide sequence ID" value="XM_033805341.1"/>
</dbReference>
<gene>
    <name evidence="3" type="ORF">M409DRAFT_20333</name>
</gene>
<keyword evidence="4" id="KW-1185">Reference proteome</keyword>
<keyword evidence="2" id="KW-1133">Transmembrane helix</keyword>
<feature type="transmembrane region" description="Helical" evidence="2">
    <location>
        <begin position="184"/>
        <end position="207"/>
    </location>
</feature>
<dbReference type="GeneID" id="54558613"/>
<accession>A0A6A6CPP4</accession>
<organism evidence="3 4">
    <name type="scientific">Zasmidium cellare ATCC 36951</name>
    <dbReference type="NCBI Taxonomy" id="1080233"/>
    <lineage>
        <taxon>Eukaryota</taxon>
        <taxon>Fungi</taxon>
        <taxon>Dikarya</taxon>
        <taxon>Ascomycota</taxon>
        <taxon>Pezizomycotina</taxon>
        <taxon>Dothideomycetes</taxon>
        <taxon>Dothideomycetidae</taxon>
        <taxon>Mycosphaerellales</taxon>
        <taxon>Mycosphaerellaceae</taxon>
        <taxon>Zasmidium</taxon>
    </lineage>
</organism>
<dbReference type="OrthoDB" id="3903561at2759"/>
<protein>
    <submittedName>
        <fullName evidence="3">Uncharacterized protein</fullName>
    </submittedName>
</protein>
<name>A0A6A6CPP4_ZASCE</name>
<dbReference type="Proteomes" id="UP000799537">
    <property type="component" value="Unassembled WGS sequence"/>
</dbReference>
<proteinExistence type="predicted"/>
<sequence>MRVVSSGDRQSGVKAVLEHIAMPLLCLTATALFTGLFFTAYTGPSRYYDYSTTSGYLSTTAGSGTPATGQFFCDAGGDVIYPWESSRNQYWNPDLWLTITLASGELTFTQAKAIDIIWDLVVGRGGQMLLCVLAYPPMRKSLLTALERHSMHMPVVASLAFEHFSVVSWWATTRELFRGWSWRLFGYLWMIIYLLIFGTIVSAMTGYQANMRPYYSEQNSGNLMAYSNVQGMQGVKVKDGQRVGLQPDVLALSIESDPTWPLYQYYLVASRYCIDYGSGSVIRSNKTSGVLTAANTTYSSVRYNSDGSPIDRPQDKSSFSIDWTKNKNASNQYASSYSSQYVGYAGSSSSSDYYSLPAIVINCTSSNITLSNHTYELKEPVLSFESSSLQAYYRDDGGKLLNRTWLEQNSQCQVLQTYQWGFSSLLLFTFCILTMLFFIALLALQIDVWRNSQTNRMKQKFSLYRDILDFAHQLRTEIGSKVEDMPPKDLDQSVSAQADFVSVAAYEYPQSRAQERRSRKKPKQPFNFRTDSMPRLRKMGSELKAGHTYSMGEMKRSLGMTYGPVRKQTADSLDFV</sequence>
<dbReference type="AlphaFoldDB" id="A0A6A6CPP4"/>
<reference evidence="3" key="1">
    <citation type="journal article" date="2020" name="Stud. Mycol.">
        <title>101 Dothideomycetes genomes: a test case for predicting lifestyles and emergence of pathogens.</title>
        <authorList>
            <person name="Haridas S."/>
            <person name="Albert R."/>
            <person name="Binder M."/>
            <person name="Bloem J."/>
            <person name="Labutti K."/>
            <person name="Salamov A."/>
            <person name="Andreopoulos B."/>
            <person name="Baker S."/>
            <person name="Barry K."/>
            <person name="Bills G."/>
            <person name="Bluhm B."/>
            <person name="Cannon C."/>
            <person name="Castanera R."/>
            <person name="Culley D."/>
            <person name="Daum C."/>
            <person name="Ezra D."/>
            <person name="Gonzalez J."/>
            <person name="Henrissat B."/>
            <person name="Kuo A."/>
            <person name="Liang C."/>
            <person name="Lipzen A."/>
            <person name="Lutzoni F."/>
            <person name="Magnuson J."/>
            <person name="Mondo S."/>
            <person name="Nolan M."/>
            <person name="Ohm R."/>
            <person name="Pangilinan J."/>
            <person name="Park H.-J."/>
            <person name="Ramirez L."/>
            <person name="Alfaro M."/>
            <person name="Sun H."/>
            <person name="Tritt A."/>
            <person name="Yoshinaga Y."/>
            <person name="Zwiers L.-H."/>
            <person name="Turgeon B."/>
            <person name="Goodwin S."/>
            <person name="Spatafora J."/>
            <person name="Crous P."/>
            <person name="Grigoriev I."/>
        </authorList>
    </citation>
    <scope>NUCLEOTIDE SEQUENCE</scope>
    <source>
        <strain evidence="3">ATCC 36951</strain>
    </source>
</reference>
<evidence type="ECO:0000256" key="2">
    <source>
        <dbReference type="SAM" id="Phobius"/>
    </source>
</evidence>
<keyword evidence="2" id="KW-0472">Membrane</keyword>